<dbReference type="Proteomes" id="UP000242791">
    <property type="component" value="Unassembled WGS sequence"/>
</dbReference>
<evidence type="ECO:0000313" key="2">
    <source>
        <dbReference type="Proteomes" id="UP000242791"/>
    </source>
</evidence>
<dbReference type="EMBL" id="LGTZ01001689">
    <property type="protein sequence ID" value="OJD20821.1"/>
    <property type="molecule type" value="Genomic_DNA"/>
</dbReference>
<keyword evidence="2" id="KW-1185">Reference proteome</keyword>
<proteinExistence type="predicted"/>
<gene>
    <name evidence="1" type="ORF">ACJ73_07843</name>
</gene>
<name>A0A1J9QZS2_9EURO</name>
<sequence>MVPSTPAESAKRSSPMEVREFGRMLMEGYRIRTRRFFCFAQERSLGRSQAQESRCIWREFLNQRTPLKVPILTSQFALLLAWNALNVWVTWDDIPKPENPATVLTLLLKNIYMKFSKTLHCGYRGCKVFFFPLQNIIIMLQG</sequence>
<comment type="caution">
    <text evidence="1">The sequence shown here is derived from an EMBL/GenBank/DDBJ whole genome shotgun (WGS) entry which is preliminary data.</text>
</comment>
<reference evidence="1 2" key="1">
    <citation type="submission" date="2015-08" db="EMBL/GenBank/DDBJ databases">
        <title>Emmonsia species relationships and genome sequence.</title>
        <authorList>
            <person name="Cuomo C.A."/>
            <person name="Schwartz I.S."/>
            <person name="Kenyon C."/>
            <person name="De Hoog G.S."/>
            <person name="Govender N.P."/>
            <person name="Botha A."/>
            <person name="Moreno L."/>
            <person name="De Vries M."/>
            <person name="Munoz J.F."/>
            <person name="Stielow J.B."/>
        </authorList>
    </citation>
    <scope>NUCLEOTIDE SEQUENCE [LARGE SCALE GENOMIC DNA]</scope>
    <source>
        <strain evidence="1 2">EI222</strain>
    </source>
</reference>
<dbReference type="AlphaFoldDB" id="A0A1J9QZS2"/>
<dbReference type="VEuPathDB" id="FungiDB:ACJ73_07843"/>
<accession>A0A1J9QZS2</accession>
<evidence type="ECO:0000313" key="1">
    <source>
        <dbReference type="EMBL" id="OJD20821.1"/>
    </source>
</evidence>
<organism evidence="1 2">
    <name type="scientific">Blastomyces percursus</name>
    <dbReference type="NCBI Taxonomy" id="1658174"/>
    <lineage>
        <taxon>Eukaryota</taxon>
        <taxon>Fungi</taxon>
        <taxon>Dikarya</taxon>
        <taxon>Ascomycota</taxon>
        <taxon>Pezizomycotina</taxon>
        <taxon>Eurotiomycetes</taxon>
        <taxon>Eurotiomycetidae</taxon>
        <taxon>Onygenales</taxon>
        <taxon>Ajellomycetaceae</taxon>
        <taxon>Blastomyces</taxon>
    </lineage>
</organism>
<protein>
    <submittedName>
        <fullName evidence="1">Uncharacterized protein</fullName>
    </submittedName>
</protein>